<dbReference type="EMBL" id="JAHBMH010000073">
    <property type="protein sequence ID" value="KAK1933061.1"/>
    <property type="molecule type" value="Genomic_DNA"/>
</dbReference>
<reference evidence="1" key="2">
    <citation type="submission" date="2021-05" db="EMBL/GenBank/DDBJ databases">
        <authorList>
            <person name="Pain A."/>
        </authorList>
    </citation>
    <scope>NUCLEOTIDE SEQUENCE</scope>
    <source>
        <strain evidence="1">1802A</strain>
    </source>
</reference>
<dbReference type="AlphaFoldDB" id="A0AAD9G741"/>
<evidence type="ECO:0000313" key="2">
    <source>
        <dbReference type="Proteomes" id="UP001195914"/>
    </source>
</evidence>
<dbReference type="Proteomes" id="UP001195914">
    <property type="component" value="Unassembled WGS sequence"/>
</dbReference>
<sequence>MRIPNASPCGMLSNFETRCTDFFHPNVLAYVIRNRAAHLARHMRNNQSLNSHVLGEVWQIQAAAVCASCHFRPQTAATLLLSLAKLGVIFPEAVRGLTGVFKFHNAQPKAIALTFNAFSQNPKALSHVDRSFWLQMEDTIANIAHDFLPQDVATCALSTTGILASYRHNTQDGSLDRVVMNSLTATYKQLLMHADRMLSESGSQDFNTRDLSCLLLSIYSSKVEAPKTIIATLQRLKQLIPLSLNGIDDVIGLLDMIPPPTFAASTVEERRIKRDVTRAEKSFVEWSFEYLKSYLDRLKERELARVAAACNRIRSWSQDDFVIKFANAWTTMLRQTGVLSPNILNHGLCYFMRRYEASVSRELSAQSPVDQQKIAEVSDTCARVGEMLYEHAKSHYSADDLQRVDEIIHIAEQCRAKRPYR</sequence>
<name>A0AAD9G741_BABDI</name>
<proteinExistence type="predicted"/>
<evidence type="ECO:0000313" key="1">
    <source>
        <dbReference type="EMBL" id="KAK1933061.1"/>
    </source>
</evidence>
<gene>
    <name evidence="1" type="ORF">X943_002015</name>
</gene>
<reference evidence="1" key="1">
    <citation type="journal article" date="2014" name="Nucleic Acids Res.">
        <title>The evolutionary dynamics of variant antigen genes in Babesia reveal a history of genomic innovation underlying host-parasite interaction.</title>
        <authorList>
            <person name="Jackson A.P."/>
            <person name="Otto T.D."/>
            <person name="Darby A."/>
            <person name="Ramaprasad A."/>
            <person name="Xia D."/>
            <person name="Echaide I.E."/>
            <person name="Farber M."/>
            <person name="Gahlot S."/>
            <person name="Gamble J."/>
            <person name="Gupta D."/>
            <person name="Gupta Y."/>
            <person name="Jackson L."/>
            <person name="Malandrin L."/>
            <person name="Malas T.B."/>
            <person name="Moussa E."/>
            <person name="Nair M."/>
            <person name="Reid A.J."/>
            <person name="Sanders M."/>
            <person name="Sharma J."/>
            <person name="Tracey A."/>
            <person name="Quail M.A."/>
            <person name="Weir W."/>
            <person name="Wastling J.M."/>
            <person name="Hall N."/>
            <person name="Willadsen P."/>
            <person name="Lingelbach K."/>
            <person name="Shiels B."/>
            <person name="Tait A."/>
            <person name="Berriman M."/>
            <person name="Allred D.R."/>
            <person name="Pain A."/>
        </authorList>
    </citation>
    <scope>NUCLEOTIDE SEQUENCE</scope>
    <source>
        <strain evidence="1">1802A</strain>
    </source>
</reference>
<protein>
    <submittedName>
        <fullName evidence="1">Uncharacterized protein</fullName>
    </submittedName>
</protein>
<keyword evidence="2" id="KW-1185">Reference proteome</keyword>
<organism evidence="1 2">
    <name type="scientific">Babesia divergens</name>
    <dbReference type="NCBI Taxonomy" id="32595"/>
    <lineage>
        <taxon>Eukaryota</taxon>
        <taxon>Sar</taxon>
        <taxon>Alveolata</taxon>
        <taxon>Apicomplexa</taxon>
        <taxon>Aconoidasida</taxon>
        <taxon>Piroplasmida</taxon>
        <taxon>Babesiidae</taxon>
        <taxon>Babesia</taxon>
    </lineage>
</organism>
<comment type="caution">
    <text evidence="1">The sequence shown here is derived from an EMBL/GenBank/DDBJ whole genome shotgun (WGS) entry which is preliminary data.</text>
</comment>
<accession>A0AAD9G741</accession>